<proteinExistence type="predicted"/>
<keyword evidence="1" id="KW-0472">Membrane</keyword>
<feature type="transmembrane region" description="Helical" evidence="1">
    <location>
        <begin position="24"/>
        <end position="48"/>
    </location>
</feature>
<evidence type="ECO:0000313" key="2">
    <source>
        <dbReference type="EMBL" id="PPQ79836.1"/>
    </source>
</evidence>
<dbReference type="EMBL" id="NHYD01003360">
    <property type="protein sequence ID" value="PPQ79836.1"/>
    <property type="molecule type" value="Genomic_DNA"/>
</dbReference>
<dbReference type="InParanoid" id="A0A409WMV6"/>
<dbReference type="AlphaFoldDB" id="A0A409WMV6"/>
<accession>A0A409WMV6</accession>
<feature type="transmembrane region" description="Helical" evidence="1">
    <location>
        <begin position="136"/>
        <end position="155"/>
    </location>
</feature>
<reference evidence="2 3" key="1">
    <citation type="journal article" date="2018" name="Evol. Lett.">
        <title>Horizontal gene cluster transfer increased hallucinogenic mushroom diversity.</title>
        <authorList>
            <person name="Reynolds H.T."/>
            <person name="Vijayakumar V."/>
            <person name="Gluck-Thaler E."/>
            <person name="Korotkin H.B."/>
            <person name="Matheny P.B."/>
            <person name="Slot J.C."/>
        </authorList>
    </citation>
    <scope>NUCLEOTIDE SEQUENCE [LARGE SCALE GENOMIC DNA]</scope>
    <source>
        <strain evidence="2 3">2631</strain>
    </source>
</reference>
<dbReference type="OrthoDB" id="3354157at2759"/>
<protein>
    <submittedName>
        <fullName evidence="2">Uncharacterized protein</fullName>
    </submittedName>
</protein>
<gene>
    <name evidence="2" type="ORF">CVT25_002990</name>
</gene>
<dbReference type="Proteomes" id="UP000283269">
    <property type="component" value="Unassembled WGS sequence"/>
</dbReference>
<organism evidence="2 3">
    <name type="scientific">Psilocybe cyanescens</name>
    <dbReference type="NCBI Taxonomy" id="93625"/>
    <lineage>
        <taxon>Eukaryota</taxon>
        <taxon>Fungi</taxon>
        <taxon>Dikarya</taxon>
        <taxon>Basidiomycota</taxon>
        <taxon>Agaricomycotina</taxon>
        <taxon>Agaricomycetes</taxon>
        <taxon>Agaricomycetidae</taxon>
        <taxon>Agaricales</taxon>
        <taxon>Agaricineae</taxon>
        <taxon>Strophariaceae</taxon>
        <taxon>Psilocybe</taxon>
    </lineage>
</organism>
<feature type="transmembrane region" description="Helical" evidence="1">
    <location>
        <begin position="68"/>
        <end position="93"/>
    </location>
</feature>
<keyword evidence="3" id="KW-1185">Reference proteome</keyword>
<evidence type="ECO:0000256" key="1">
    <source>
        <dbReference type="SAM" id="Phobius"/>
    </source>
</evidence>
<keyword evidence="1" id="KW-1133">Transmembrane helix</keyword>
<name>A0A409WMV6_PSICY</name>
<comment type="caution">
    <text evidence="2">The sequence shown here is derived from an EMBL/GenBank/DDBJ whole genome shotgun (WGS) entry which is preliminary data.</text>
</comment>
<keyword evidence="1" id="KW-0812">Transmembrane</keyword>
<sequence>MGHGYNPGYRGGKGMACEENFRNIFILCVSLCVTTVAHIMACFMLIILKTDFQQLKPTGYTQCFGQCTLAICTTSITIVWIPFFAFETIILVLTVKKFFEDIKSCFERTESGMYKIRIQFGVGRSSVLAVVMRDELVYYFVFMAVCVGNLILDVLDPGNFFYGLAIGRALQSAVCSRMLLNLRGLLDSQKLHSQFVATTCHGTLLQLSSTSIPQWTDLDDDEIMERRRDEASY</sequence>
<evidence type="ECO:0000313" key="3">
    <source>
        <dbReference type="Proteomes" id="UP000283269"/>
    </source>
</evidence>